<dbReference type="CDD" id="cd04651">
    <property type="entry name" value="LbH_G1P_AT_C"/>
    <property type="match status" value="1"/>
</dbReference>
<comment type="subunit">
    <text evidence="9">Homotetramer.</text>
</comment>
<proteinExistence type="inferred from homology"/>
<feature type="binding site" evidence="9">
    <location>
        <begin position="193"/>
        <end position="194"/>
    </location>
    <ligand>
        <name>alpha-D-glucose 1-phosphate</name>
        <dbReference type="ChEBI" id="CHEBI:58601"/>
    </ligand>
</feature>
<dbReference type="Gene3D" id="3.90.550.10">
    <property type="entry name" value="Spore Coat Polysaccharide Biosynthesis Protein SpsA, Chain A"/>
    <property type="match status" value="1"/>
</dbReference>
<dbReference type="PROSITE" id="PS00809">
    <property type="entry name" value="ADP_GLC_PYROPHOSPH_2"/>
    <property type="match status" value="1"/>
</dbReference>
<evidence type="ECO:0000256" key="1">
    <source>
        <dbReference type="ARBA" id="ARBA00010443"/>
    </source>
</evidence>
<keyword evidence="3 9" id="KW-0808">Transferase</keyword>
<evidence type="ECO:0000256" key="6">
    <source>
        <dbReference type="ARBA" id="ARBA00022840"/>
    </source>
</evidence>
<comment type="pathway">
    <text evidence="9">Glycan biosynthesis; glycogen biosynthesis.</text>
</comment>
<keyword evidence="13" id="KW-1185">Reference proteome</keyword>
<dbReference type="PROSITE" id="PS00810">
    <property type="entry name" value="ADP_GLC_PYROPHOSPH_3"/>
    <property type="match status" value="1"/>
</dbReference>
<dbReference type="SUPFAM" id="SSF51161">
    <property type="entry name" value="Trimeric LpxA-like enzymes"/>
    <property type="match status" value="1"/>
</dbReference>
<feature type="binding site" evidence="9">
    <location>
        <position position="178"/>
    </location>
    <ligand>
        <name>alpha-D-glucose 1-phosphate</name>
        <dbReference type="ChEBI" id="CHEBI:58601"/>
    </ligand>
</feature>
<feature type="domain" description="Nucleotidyl transferase" evidence="10">
    <location>
        <begin position="20"/>
        <end position="289"/>
    </location>
</feature>
<name>A0A2A2MCP1_9GAMM</name>
<evidence type="ECO:0000313" key="12">
    <source>
        <dbReference type="EMBL" id="PAV96471.1"/>
    </source>
</evidence>
<dbReference type="InterPro" id="IPR029044">
    <property type="entry name" value="Nucleotide-diphossugar_trans"/>
</dbReference>
<dbReference type="GO" id="GO:0005524">
    <property type="term" value="F:ATP binding"/>
    <property type="evidence" value="ECO:0007669"/>
    <property type="project" value="UniProtKB-KW"/>
</dbReference>
<dbReference type="InterPro" id="IPR005835">
    <property type="entry name" value="NTP_transferase_dom"/>
</dbReference>
<dbReference type="InterPro" id="IPR056818">
    <property type="entry name" value="GlmU/GlgC-like_hexapep"/>
</dbReference>
<dbReference type="GO" id="GO:0005978">
    <property type="term" value="P:glycogen biosynthetic process"/>
    <property type="evidence" value="ECO:0007669"/>
    <property type="project" value="UniProtKB-UniRule"/>
</dbReference>
<evidence type="ECO:0000313" key="13">
    <source>
        <dbReference type="Proteomes" id="UP000218796"/>
    </source>
</evidence>
<keyword evidence="7 9" id="KW-0320">Glycogen biosynthesis</keyword>
<dbReference type="GO" id="GO:0008878">
    <property type="term" value="F:glucose-1-phosphate adenylyltransferase activity"/>
    <property type="evidence" value="ECO:0007669"/>
    <property type="project" value="UniProtKB-UniRule"/>
</dbReference>
<dbReference type="Gene3D" id="2.160.10.10">
    <property type="entry name" value="Hexapeptide repeat proteins"/>
    <property type="match status" value="1"/>
</dbReference>
<keyword evidence="5 9" id="KW-0547">Nucleotide-binding</keyword>
<keyword evidence="6 9" id="KW-0067">ATP-binding</keyword>
<evidence type="ECO:0000256" key="5">
    <source>
        <dbReference type="ARBA" id="ARBA00022741"/>
    </source>
</evidence>
<evidence type="ECO:0000256" key="3">
    <source>
        <dbReference type="ARBA" id="ARBA00022679"/>
    </source>
</evidence>
<dbReference type="InterPro" id="IPR005836">
    <property type="entry name" value="ADP_Glu_pyroP_CS"/>
</dbReference>
<comment type="caution">
    <text evidence="12">The sequence shown here is derived from an EMBL/GenBank/DDBJ whole genome shotgun (WGS) entry which is preliminary data.</text>
</comment>
<feature type="site" description="Could play a key role in the communication between the regulatory and the substrate sites" evidence="9">
    <location>
        <position position="111"/>
    </location>
</feature>
<dbReference type="HAMAP" id="MF_00624">
    <property type="entry name" value="GlgC"/>
    <property type="match status" value="1"/>
</dbReference>
<dbReference type="PANTHER" id="PTHR43523">
    <property type="entry name" value="GLUCOSE-1-PHOSPHATE ADENYLYLTRANSFERASE-RELATED"/>
    <property type="match status" value="1"/>
</dbReference>
<dbReference type="RefSeq" id="WP_039186077.1">
    <property type="nucleotide sequence ID" value="NZ_CAUFSP010000023.1"/>
</dbReference>
<dbReference type="CDD" id="cd02508">
    <property type="entry name" value="ADP_Glucose_PP"/>
    <property type="match status" value="1"/>
</dbReference>
<keyword evidence="4 9" id="KW-0548">Nucleotidyltransferase</keyword>
<comment type="function">
    <text evidence="9">Involved in the biosynthesis of ADP-glucose, a building block required for the elongation reactions to produce glycogen. Catalyzes the reaction between ATP and alpha-D-glucose 1-phosphate (G1P) to produce pyrophosphate and ADP-Glc.</text>
</comment>
<feature type="binding site" evidence="9">
    <location>
        <position position="211"/>
    </location>
    <ligand>
        <name>alpha-D-glucose 1-phosphate</name>
        <dbReference type="ChEBI" id="CHEBI:58601"/>
    </ligand>
</feature>
<evidence type="ECO:0000256" key="2">
    <source>
        <dbReference type="ARBA" id="ARBA00022600"/>
    </source>
</evidence>
<dbReference type="EMBL" id="NQMS01000004">
    <property type="protein sequence ID" value="PAV96471.1"/>
    <property type="molecule type" value="Genomic_DNA"/>
</dbReference>
<evidence type="ECO:0000256" key="7">
    <source>
        <dbReference type="ARBA" id="ARBA00023056"/>
    </source>
</evidence>
<protein>
    <recommendedName>
        <fullName evidence="9">Glucose-1-phosphate adenylyltransferase</fullName>
        <ecNumber evidence="9">2.7.7.27</ecNumber>
    </recommendedName>
    <alternativeName>
        <fullName evidence="9">ADP-glucose pyrophosphorylase</fullName>
        <shortName evidence="9">ADPGlc PPase</shortName>
    </alternativeName>
    <alternativeName>
        <fullName evidence="9">ADP-glucose synthase</fullName>
    </alternativeName>
</protein>
<dbReference type="NCBIfam" id="TIGR02091">
    <property type="entry name" value="glgC"/>
    <property type="match status" value="1"/>
</dbReference>
<dbReference type="PANTHER" id="PTHR43523:SF2">
    <property type="entry name" value="GLUCOSE-1-PHOSPHATE ADENYLYLTRANSFERASE"/>
    <property type="match status" value="1"/>
</dbReference>
<comment type="catalytic activity">
    <reaction evidence="9">
        <text>alpha-D-glucose 1-phosphate + ATP + H(+) = ADP-alpha-D-glucose + diphosphate</text>
        <dbReference type="Rhea" id="RHEA:12120"/>
        <dbReference type="ChEBI" id="CHEBI:15378"/>
        <dbReference type="ChEBI" id="CHEBI:30616"/>
        <dbReference type="ChEBI" id="CHEBI:33019"/>
        <dbReference type="ChEBI" id="CHEBI:57498"/>
        <dbReference type="ChEBI" id="CHEBI:58601"/>
        <dbReference type="EC" id="2.7.7.27"/>
    </reaction>
</comment>
<evidence type="ECO:0000256" key="9">
    <source>
        <dbReference type="HAMAP-Rule" id="MF_00624"/>
    </source>
</evidence>
<dbReference type="Proteomes" id="UP000218796">
    <property type="component" value="Unassembled WGS sequence"/>
</dbReference>
<dbReference type="EC" id="2.7.7.27" evidence="9"/>
<accession>A0A2A2MCP1</accession>
<dbReference type="AlphaFoldDB" id="A0A2A2MCP1"/>
<dbReference type="InterPro" id="IPR011831">
    <property type="entry name" value="ADP-Glc_PPase"/>
</dbReference>
<evidence type="ECO:0000259" key="10">
    <source>
        <dbReference type="Pfam" id="PF00483"/>
    </source>
</evidence>
<dbReference type="UniPathway" id="UPA00164"/>
<keyword evidence="2 9" id="KW-0321">Glycogen metabolism</keyword>
<dbReference type="Pfam" id="PF00483">
    <property type="entry name" value="NTP_transferase"/>
    <property type="match status" value="1"/>
</dbReference>
<feature type="site" description="Could play a key role in the communication between the regulatory and the substrate sites" evidence="9">
    <location>
        <position position="72"/>
    </location>
</feature>
<sequence length="441" mass="49456">MNHDNLDIALISKLTKRTVALVLAGGRGSRLQGLTADRAKPAVYFGSRFRIIDFTLSNCINSGLNRIGVITQYKAHSLLRHIQHNWSFLQYDRNEFIDLLPAHQQLEQGYWYRGTADAIYQNQSIMQRHYKSDYVVILAGDHIYKMNYAKMLLDHVKSGAECTVGCIEVPREQAHSFGIMSVDSEYKITEFEEKPNHPSSMPDNEFISLASMGIYIFNADYLYGMLEKEQTHADTTYDFGKDIIPKAVRQGVAYAHPFSRSCMGLTPDGQAYWRDVGTIDAYWEANIDLISEHPQLSLFDDSWPIHSSHAQLAPTRFNHHPQHISNQIKNSLIAGGCVINSACIINSIISAKVSIAPDALVDESVLMPNVSVGKKCRLRRCVIDRGCVIPDGMVIGEDPIQDALRFTCSLKGIVLVTPEDLNRLAELGTKEKIDKPELLTA</sequence>
<dbReference type="OrthoDB" id="9801810at2"/>
<dbReference type="NCBIfam" id="NF001947">
    <property type="entry name" value="PRK00725.1"/>
    <property type="match status" value="1"/>
</dbReference>
<keyword evidence="8 9" id="KW-0119">Carbohydrate metabolism</keyword>
<dbReference type="InterPro" id="IPR011004">
    <property type="entry name" value="Trimer_LpxA-like_sf"/>
</dbReference>
<dbReference type="SUPFAM" id="SSF53448">
    <property type="entry name" value="Nucleotide-diphospho-sugar transferases"/>
    <property type="match status" value="1"/>
</dbReference>
<reference evidence="12 13" key="1">
    <citation type="submission" date="2017-08" db="EMBL/GenBank/DDBJ databases">
        <title>Draft Genome Sequence of Hafnia alvei CITHA-6 Isolated from Raw Bovine Milk.</title>
        <authorList>
            <person name="Culligan E.P."/>
            <person name="Mcsweeney A."/>
            <person name="O'Doherty C."/>
            <person name="Gleeson E."/>
            <person name="O'Riordan D."/>
            <person name="Sleator R.D."/>
        </authorList>
    </citation>
    <scope>NUCLEOTIDE SEQUENCE [LARGE SCALE GENOMIC DNA]</scope>
    <source>
        <strain evidence="12 13">CITHA-6</strain>
    </source>
</reference>
<feature type="domain" description="Glucose-1-phosphate adenylyltransferase/Bifunctional protein GlmU-like C-terminal hexapeptide" evidence="11">
    <location>
        <begin position="314"/>
        <end position="416"/>
    </location>
</feature>
<dbReference type="InterPro" id="IPR023049">
    <property type="entry name" value="GlgC_bac"/>
</dbReference>
<gene>
    <name evidence="9 12" type="primary">glgC</name>
    <name evidence="12" type="ORF">CJD50_12290</name>
</gene>
<organism evidence="12 13">
    <name type="scientific">Hafnia paralvei</name>
    <dbReference type="NCBI Taxonomy" id="546367"/>
    <lineage>
        <taxon>Bacteria</taxon>
        <taxon>Pseudomonadati</taxon>
        <taxon>Pseudomonadota</taxon>
        <taxon>Gammaproteobacteria</taxon>
        <taxon>Enterobacterales</taxon>
        <taxon>Hafniaceae</taxon>
        <taxon>Hafnia</taxon>
    </lineage>
</organism>
<dbReference type="Pfam" id="PF24894">
    <property type="entry name" value="Hexapep_GlmU"/>
    <property type="match status" value="1"/>
</dbReference>
<dbReference type="NCBIfam" id="NF002023">
    <property type="entry name" value="PRK00844.1"/>
    <property type="match status" value="1"/>
</dbReference>
<evidence type="ECO:0000259" key="11">
    <source>
        <dbReference type="Pfam" id="PF24894"/>
    </source>
</evidence>
<dbReference type="PROSITE" id="PS00808">
    <property type="entry name" value="ADP_GLC_PYROPHOSPH_1"/>
    <property type="match status" value="1"/>
</dbReference>
<evidence type="ECO:0000256" key="4">
    <source>
        <dbReference type="ARBA" id="ARBA00022695"/>
    </source>
</evidence>
<evidence type="ECO:0000256" key="8">
    <source>
        <dbReference type="ARBA" id="ARBA00023277"/>
    </source>
</evidence>
<comment type="similarity">
    <text evidence="1 9">Belongs to the bacterial/plant glucose-1-phosphate adenylyltransferase family.</text>
</comment>
<feature type="binding site" evidence="9">
    <location>
        <position position="112"/>
    </location>
    <ligand>
        <name>alpha-D-glucose 1-phosphate</name>
        <dbReference type="ChEBI" id="CHEBI:58601"/>
    </ligand>
</feature>